<dbReference type="FunFam" id="3.30.160.60:FF:000139">
    <property type="entry name" value="zinc finger protein 1 homolog"/>
    <property type="match status" value="1"/>
</dbReference>
<keyword evidence="5" id="KW-0862">Zinc</keyword>
<comment type="subcellular location">
    <subcellularLocation>
        <location evidence="1">Nucleus</location>
    </subcellularLocation>
</comment>
<dbReference type="STRING" id="4846.A0A367KRF6"/>
<dbReference type="InterPro" id="IPR036236">
    <property type="entry name" value="Znf_C2H2_sf"/>
</dbReference>
<reference evidence="9 10" key="1">
    <citation type="journal article" date="2018" name="G3 (Bethesda)">
        <title>Phylogenetic and Phylogenomic Definition of Rhizopus Species.</title>
        <authorList>
            <person name="Gryganskyi A.P."/>
            <person name="Golan J."/>
            <person name="Dolatabadi S."/>
            <person name="Mondo S."/>
            <person name="Robb S."/>
            <person name="Idnurm A."/>
            <person name="Muszewska A."/>
            <person name="Steczkiewicz K."/>
            <person name="Masonjones S."/>
            <person name="Liao H.L."/>
            <person name="Gajdeczka M.T."/>
            <person name="Anike F."/>
            <person name="Vuek A."/>
            <person name="Anishchenko I.M."/>
            <person name="Voigt K."/>
            <person name="de Hoog G.S."/>
            <person name="Smith M.E."/>
            <person name="Heitman J."/>
            <person name="Vilgalys R."/>
            <person name="Stajich J.E."/>
        </authorList>
    </citation>
    <scope>NUCLEOTIDE SEQUENCE [LARGE SCALE GENOMIC DNA]</scope>
    <source>
        <strain evidence="9 10">LSU 92-RS-03</strain>
    </source>
</reference>
<dbReference type="PROSITE" id="PS00028">
    <property type="entry name" value="ZINC_FINGER_C2H2_1"/>
    <property type="match status" value="3"/>
</dbReference>
<comment type="caution">
    <text evidence="9">The sequence shown here is derived from an EMBL/GenBank/DDBJ whole genome shotgun (WGS) entry which is preliminary data.</text>
</comment>
<sequence>MDICLLLNTTPSKEKERPFACHWNNECTKSFTRKSDLVRHKRIHTGERPYHCQWSNCNKQFIQRSALTVHLRTHTGERPHVCEFSDCQKSFSDSSSLARHRRTHSGKRPYNCEKCNKRFTRNATLKRHQEQIHDTQTVTQQPFHCHSLDPEEDLQHVKQPSQYPLTPPQESAFLSKKAMRDEYFRSFCYKQNNSLSLMYLPSFQNQEYQFHNFLHKNAY</sequence>
<keyword evidence="10" id="KW-1185">Reference proteome</keyword>
<keyword evidence="4 7" id="KW-0863">Zinc-finger</keyword>
<keyword evidence="2" id="KW-0479">Metal-binding</keyword>
<evidence type="ECO:0000256" key="4">
    <source>
        <dbReference type="ARBA" id="ARBA00022771"/>
    </source>
</evidence>
<dbReference type="GO" id="GO:0045944">
    <property type="term" value="P:positive regulation of transcription by RNA polymerase II"/>
    <property type="evidence" value="ECO:0007669"/>
    <property type="project" value="UniProtKB-ARBA"/>
</dbReference>
<dbReference type="InterPro" id="IPR013087">
    <property type="entry name" value="Znf_C2H2_type"/>
</dbReference>
<dbReference type="GO" id="GO:0005634">
    <property type="term" value="C:nucleus"/>
    <property type="evidence" value="ECO:0007669"/>
    <property type="project" value="UniProtKB-SubCell"/>
</dbReference>
<evidence type="ECO:0000256" key="3">
    <source>
        <dbReference type="ARBA" id="ARBA00022737"/>
    </source>
</evidence>
<accession>A0A367KRF6</accession>
<name>A0A367KRF6_RHIST</name>
<evidence type="ECO:0000313" key="9">
    <source>
        <dbReference type="EMBL" id="RCI04720.1"/>
    </source>
</evidence>
<feature type="domain" description="C2H2-type" evidence="8">
    <location>
        <begin position="19"/>
        <end position="49"/>
    </location>
</feature>
<dbReference type="Gene3D" id="3.30.160.60">
    <property type="entry name" value="Classic Zinc Finger"/>
    <property type="match status" value="4"/>
</dbReference>
<dbReference type="Pfam" id="PF00096">
    <property type="entry name" value="zf-C2H2"/>
    <property type="match status" value="4"/>
</dbReference>
<dbReference type="FunFam" id="3.30.160.60:FF:002343">
    <property type="entry name" value="Zinc finger protein 33A"/>
    <property type="match status" value="1"/>
</dbReference>
<dbReference type="FunFam" id="3.30.160.60:FF:000125">
    <property type="entry name" value="Putative zinc finger protein 143"/>
    <property type="match status" value="1"/>
</dbReference>
<feature type="domain" description="C2H2-type" evidence="8">
    <location>
        <begin position="110"/>
        <end position="138"/>
    </location>
</feature>
<dbReference type="PROSITE" id="PS50157">
    <property type="entry name" value="ZINC_FINGER_C2H2_2"/>
    <property type="match status" value="4"/>
</dbReference>
<organism evidence="9 10">
    <name type="scientific">Rhizopus stolonifer</name>
    <name type="common">Rhizopus nigricans</name>
    <dbReference type="NCBI Taxonomy" id="4846"/>
    <lineage>
        <taxon>Eukaryota</taxon>
        <taxon>Fungi</taxon>
        <taxon>Fungi incertae sedis</taxon>
        <taxon>Mucoromycota</taxon>
        <taxon>Mucoromycotina</taxon>
        <taxon>Mucoromycetes</taxon>
        <taxon>Mucorales</taxon>
        <taxon>Mucorineae</taxon>
        <taxon>Rhizopodaceae</taxon>
        <taxon>Rhizopus</taxon>
    </lineage>
</organism>
<keyword evidence="3" id="KW-0677">Repeat</keyword>
<dbReference type="OrthoDB" id="654211at2759"/>
<gene>
    <name evidence="9" type="ORF">CU098_011927</name>
</gene>
<dbReference type="SMART" id="SM00355">
    <property type="entry name" value="ZnF_C2H2"/>
    <property type="match status" value="4"/>
</dbReference>
<evidence type="ECO:0000313" key="10">
    <source>
        <dbReference type="Proteomes" id="UP000253551"/>
    </source>
</evidence>
<protein>
    <recommendedName>
        <fullName evidence="8">C2H2-type domain-containing protein</fullName>
    </recommendedName>
</protein>
<dbReference type="AlphaFoldDB" id="A0A367KRF6"/>
<dbReference type="GO" id="GO:0000978">
    <property type="term" value="F:RNA polymerase II cis-regulatory region sequence-specific DNA binding"/>
    <property type="evidence" value="ECO:0007669"/>
    <property type="project" value="TreeGrafter"/>
</dbReference>
<dbReference type="SUPFAM" id="SSF57667">
    <property type="entry name" value="beta-beta-alpha zinc fingers"/>
    <property type="match status" value="2"/>
</dbReference>
<evidence type="ECO:0000256" key="1">
    <source>
        <dbReference type="ARBA" id="ARBA00004123"/>
    </source>
</evidence>
<evidence type="ECO:0000256" key="5">
    <source>
        <dbReference type="ARBA" id="ARBA00022833"/>
    </source>
</evidence>
<keyword evidence="6" id="KW-0539">Nucleus</keyword>
<evidence type="ECO:0000256" key="6">
    <source>
        <dbReference type="ARBA" id="ARBA00023242"/>
    </source>
</evidence>
<feature type="domain" description="C2H2-type" evidence="8">
    <location>
        <begin position="50"/>
        <end position="79"/>
    </location>
</feature>
<dbReference type="Proteomes" id="UP000253551">
    <property type="component" value="Unassembled WGS sequence"/>
</dbReference>
<dbReference type="GO" id="GO:0000981">
    <property type="term" value="F:DNA-binding transcription factor activity, RNA polymerase II-specific"/>
    <property type="evidence" value="ECO:0007669"/>
    <property type="project" value="TreeGrafter"/>
</dbReference>
<feature type="domain" description="C2H2-type" evidence="8">
    <location>
        <begin position="80"/>
        <end position="109"/>
    </location>
</feature>
<dbReference type="GO" id="GO:0008270">
    <property type="term" value="F:zinc ion binding"/>
    <property type="evidence" value="ECO:0007669"/>
    <property type="project" value="UniProtKB-KW"/>
</dbReference>
<evidence type="ECO:0000259" key="8">
    <source>
        <dbReference type="PROSITE" id="PS50157"/>
    </source>
</evidence>
<dbReference type="PANTHER" id="PTHR19818:SF159">
    <property type="entry name" value="C2H2-TYPE DOMAIN-CONTAINING PROTEIN"/>
    <property type="match status" value="1"/>
</dbReference>
<dbReference type="FunFam" id="3.30.160.60:FF:000690">
    <property type="entry name" value="Zinc finger protein 354C"/>
    <property type="match status" value="1"/>
</dbReference>
<dbReference type="EMBL" id="PJQM01000597">
    <property type="protein sequence ID" value="RCI04720.1"/>
    <property type="molecule type" value="Genomic_DNA"/>
</dbReference>
<proteinExistence type="predicted"/>
<dbReference type="PANTHER" id="PTHR19818">
    <property type="entry name" value="ZINC FINGER PROTEIN ZIC AND GLI"/>
    <property type="match status" value="1"/>
</dbReference>
<evidence type="ECO:0000256" key="7">
    <source>
        <dbReference type="PROSITE-ProRule" id="PRU00042"/>
    </source>
</evidence>
<evidence type="ECO:0000256" key="2">
    <source>
        <dbReference type="ARBA" id="ARBA00022723"/>
    </source>
</evidence>
<dbReference type="InterPro" id="IPR050329">
    <property type="entry name" value="GLI_C2H2-zinc-finger"/>
</dbReference>